<dbReference type="GO" id="GO:0047490">
    <property type="term" value="F:pectin lyase activity"/>
    <property type="evidence" value="ECO:0007669"/>
    <property type="project" value="UniProtKB-EC"/>
</dbReference>
<dbReference type="Pfam" id="PF00544">
    <property type="entry name" value="Pectate_lyase_4"/>
    <property type="match status" value="2"/>
</dbReference>
<evidence type="ECO:0000256" key="7">
    <source>
        <dbReference type="ARBA" id="ARBA00023239"/>
    </source>
</evidence>
<dbReference type="GO" id="GO:0005576">
    <property type="term" value="C:extracellular region"/>
    <property type="evidence" value="ECO:0007669"/>
    <property type="project" value="UniProtKB-SubCell"/>
</dbReference>
<comment type="function">
    <text evidence="12">Pectinolytic enzymes consist of four classes of enzymes: pectin lyase, polygalacturonase, pectin methylesterase and rhamnogalacturonase. Among pectinolytic enzymes, pectin lyase is the most important in depolymerization of pectin, since it cleaves internal glycosidic bonds of highly methylated pectins.</text>
</comment>
<evidence type="ECO:0000259" key="16">
    <source>
        <dbReference type="SMART" id="SM00656"/>
    </source>
</evidence>
<dbReference type="GO" id="GO:0071555">
    <property type="term" value="P:cell wall organization"/>
    <property type="evidence" value="ECO:0007669"/>
    <property type="project" value="UniProtKB-KW"/>
</dbReference>
<comment type="caution">
    <text evidence="17">The sequence shown here is derived from an EMBL/GenBank/DDBJ whole genome shotgun (WGS) entry which is preliminary data.</text>
</comment>
<evidence type="ECO:0000256" key="14">
    <source>
        <dbReference type="RuleBase" id="RU361173"/>
    </source>
</evidence>
<keyword evidence="3 14" id="KW-0964">Secreted</keyword>
<evidence type="ECO:0000256" key="4">
    <source>
        <dbReference type="ARBA" id="ARBA00022729"/>
    </source>
</evidence>
<dbReference type="Gene3D" id="2.160.20.10">
    <property type="entry name" value="Single-stranded right-handed beta-helix, Pectin lyase-like"/>
    <property type="match status" value="1"/>
</dbReference>
<dbReference type="Proteomes" id="UP001194746">
    <property type="component" value="Unassembled WGS sequence"/>
</dbReference>
<dbReference type="InterPro" id="IPR011050">
    <property type="entry name" value="Pectin_lyase_fold/virulence"/>
</dbReference>
<proteinExistence type="inferred from homology"/>
<gene>
    <name evidence="17" type="ORF">FE257_007428</name>
</gene>
<evidence type="ECO:0000256" key="10">
    <source>
        <dbReference type="ARBA" id="ARBA00023326"/>
    </source>
</evidence>
<dbReference type="AlphaFoldDB" id="A0AAD4GT99"/>
<evidence type="ECO:0000256" key="13">
    <source>
        <dbReference type="ARBA" id="ARBA00039082"/>
    </source>
</evidence>
<dbReference type="GO" id="GO:0030570">
    <property type="term" value="F:pectate lyase activity"/>
    <property type="evidence" value="ECO:0007669"/>
    <property type="project" value="InterPro"/>
</dbReference>
<feature type="domain" description="Pectate lyase" evidence="16">
    <location>
        <begin position="83"/>
        <end position="286"/>
    </location>
</feature>
<evidence type="ECO:0000256" key="6">
    <source>
        <dbReference type="ARBA" id="ARBA00023180"/>
    </source>
</evidence>
<protein>
    <recommendedName>
        <fullName evidence="13">pectin lyase</fullName>
        <ecNumber evidence="13">4.2.2.10</ecNumber>
    </recommendedName>
</protein>
<reference evidence="17" key="2">
    <citation type="submission" date="2020-02" db="EMBL/GenBank/DDBJ databases">
        <authorList>
            <person name="Gilchrist C.L.M."/>
            <person name="Chooi Y.-H."/>
        </authorList>
    </citation>
    <scope>NUCLEOTIDE SEQUENCE</scope>
    <source>
        <strain evidence="17">MST-FP2251</strain>
    </source>
</reference>
<evidence type="ECO:0000256" key="15">
    <source>
        <dbReference type="SAM" id="SignalP"/>
    </source>
</evidence>
<dbReference type="InterPro" id="IPR002022">
    <property type="entry name" value="Pec_lyase"/>
</dbReference>
<dbReference type="GO" id="GO:0000272">
    <property type="term" value="P:polysaccharide catabolic process"/>
    <property type="evidence" value="ECO:0007669"/>
    <property type="project" value="UniProtKB-KW"/>
</dbReference>
<dbReference type="EC" id="4.2.2.10" evidence="13"/>
<keyword evidence="7 14" id="KW-0456">Lyase</keyword>
<evidence type="ECO:0000313" key="17">
    <source>
        <dbReference type="EMBL" id="KAF9889319.1"/>
    </source>
</evidence>
<evidence type="ECO:0000256" key="3">
    <source>
        <dbReference type="ARBA" id="ARBA00022525"/>
    </source>
</evidence>
<sequence length="388" mass="42154">MKSFLSALFLLITPALGSALSSRVDGVPAGFGHSVTGGGNATPAIPANISQLRDWLTDNQPRVIVLDKEYDFKGSEGVCENCSCCQVSTCGDHGQDAIEVDTGWCGDRPVIECTYDKATGIDVASNKTLVGIGSQGVIRGTGLRFVYGASNIIVQNIHITDLNPRYIWGGDAIYMNDCDLIWIDHVKISLIGRQMISMGFSSSGRVTISNTDHHYWTILGLGDKDQVSFFNNWIHHTSGRSPDLGSVSSWHIFNNYWSNDTGHAFSVTSEPAILVEGNVFHDVVTPTNPGDGYGMFVTNASTVAVCEEIMGRPCPENVLTGSGELSPYTTNNETSLATIAKADETNIDIKPVSQVQAFVVANAGIRKIHLNSTSVRRDYLKRRAHWRH</sequence>
<keyword evidence="9" id="KW-0961">Cell wall biogenesis/degradation</keyword>
<evidence type="ECO:0000256" key="9">
    <source>
        <dbReference type="ARBA" id="ARBA00023316"/>
    </source>
</evidence>
<comment type="subcellular location">
    <subcellularLocation>
        <location evidence="1 14">Secreted</location>
    </subcellularLocation>
</comment>
<keyword evidence="8 14" id="KW-0119">Carbohydrate metabolism</keyword>
<reference evidence="17" key="1">
    <citation type="journal article" date="2019" name="Beilstein J. Org. Chem.">
        <title>Nanangenines: drimane sesquiterpenoids as the dominant metabolite cohort of a novel Australian fungus, Aspergillus nanangensis.</title>
        <authorList>
            <person name="Lacey H.J."/>
            <person name="Gilchrist C.L.M."/>
            <person name="Crombie A."/>
            <person name="Kalaitzis J.A."/>
            <person name="Vuong D."/>
            <person name="Rutledge P.J."/>
            <person name="Turner P."/>
            <person name="Pitt J.I."/>
            <person name="Lacey E."/>
            <person name="Chooi Y.H."/>
            <person name="Piggott A.M."/>
        </authorList>
    </citation>
    <scope>NUCLEOTIDE SEQUENCE</scope>
    <source>
        <strain evidence="17">MST-FP2251</strain>
    </source>
</reference>
<dbReference type="SMART" id="SM00656">
    <property type="entry name" value="Amb_all"/>
    <property type="match status" value="1"/>
</dbReference>
<evidence type="ECO:0000256" key="11">
    <source>
        <dbReference type="ARBA" id="ARBA00036818"/>
    </source>
</evidence>
<keyword evidence="4 15" id="KW-0732">Signal</keyword>
<feature type="signal peptide" evidence="15">
    <location>
        <begin position="1"/>
        <end position="19"/>
    </location>
</feature>
<comment type="catalytic activity">
    <reaction evidence="11">
        <text>Eliminative cleavage of (1-&gt;4)-alpha-D-galacturonan methyl ester to give oligosaccharides with 4-deoxy-6-O-methyl-alpha-D-galact-4-enuronosyl groups at their non-reducing ends.</text>
        <dbReference type="EC" id="4.2.2.10"/>
    </reaction>
</comment>
<dbReference type="PANTHER" id="PTHR31683">
    <property type="entry name" value="PECTATE LYASE 18-RELATED"/>
    <property type="match status" value="1"/>
</dbReference>
<dbReference type="InterPro" id="IPR045032">
    <property type="entry name" value="PEL"/>
</dbReference>
<dbReference type="SUPFAM" id="SSF51126">
    <property type="entry name" value="Pectin lyase-like"/>
    <property type="match status" value="1"/>
</dbReference>
<keyword evidence="6" id="KW-0325">Glycoprotein</keyword>
<evidence type="ECO:0000256" key="12">
    <source>
        <dbReference type="ARBA" id="ARBA00037631"/>
    </source>
</evidence>
<keyword evidence="10 14" id="KW-0624">Polysaccharide degradation</keyword>
<comment type="similarity">
    <text evidence="2 14">Belongs to the polysaccharide lyase 1 family.</text>
</comment>
<accession>A0AAD4GT99</accession>
<feature type="chain" id="PRO_5042044628" description="pectin lyase" evidence="15">
    <location>
        <begin position="20"/>
        <end position="388"/>
    </location>
</feature>
<evidence type="ECO:0000256" key="5">
    <source>
        <dbReference type="ARBA" id="ARBA00023157"/>
    </source>
</evidence>
<dbReference type="PANTHER" id="PTHR31683:SF67">
    <property type="entry name" value="PECTIN LYASE F-RELATED"/>
    <property type="match status" value="1"/>
</dbReference>
<dbReference type="InterPro" id="IPR012334">
    <property type="entry name" value="Pectin_lyas_fold"/>
</dbReference>
<keyword evidence="18" id="KW-1185">Reference proteome</keyword>
<evidence type="ECO:0000256" key="1">
    <source>
        <dbReference type="ARBA" id="ARBA00004613"/>
    </source>
</evidence>
<evidence type="ECO:0000256" key="2">
    <source>
        <dbReference type="ARBA" id="ARBA00010980"/>
    </source>
</evidence>
<keyword evidence="5" id="KW-1015">Disulfide bond</keyword>
<evidence type="ECO:0000313" key="18">
    <source>
        <dbReference type="Proteomes" id="UP001194746"/>
    </source>
</evidence>
<dbReference type="EMBL" id="VCAU01000037">
    <property type="protein sequence ID" value="KAF9889319.1"/>
    <property type="molecule type" value="Genomic_DNA"/>
</dbReference>
<evidence type="ECO:0000256" key="8">
    <source>
        <dbReference type="ARBA" id="ARBA00023277"/>
    </source>
</evidence>
<name>A0AAD4GT99_ASPNN</name>
<organism evidence="17 18">
    <name type="scientific">Aspergillus nanangensis</name>
    <dbReference type="NCBI Taxonomy" id="2582783"/>
    <lineage>
        <taxon>Eukaryota</taxon>
        <taxon>Fungi</taxon>
        <taxon>Dikarya</taxon>
        <taxon>Ascomycota</taxon>
        <taxon>Pezizomycotina</taxon>
        <taxon>Eurotiomycetes</taxon>
        <taxon>Eurotiomycetidae</taxon>
        <taxon>Eurotiales</taxon>
        <taxon>Aspergillaceae</taxon>
        <taxon>Aspergillus</taxon>
        <taxon>Aspergillus subgen. Circumdati</taxon>
    </lineage>
</organism>